<accession>A0AAU7T8M0</accession>
<name>A0AAU7T8M0_9ACTN</name>
<dbReference type="InterPro" id="IPR000415">
    <property type="entry name" value="Nitroreductase-like"/>
</dbReference>
<dbReference type="EMBL" id="CP158165">
    <property type="protein sequence ID" value="XBV22993.1"/>
    <property type="molecule type" value="Genomic_DNA"/>
</dbReference>
<dbReference type="GO" id="GO:0016491">
    <property type="term" value="F:oxidoreductase activity"/>
    <property type="evidence" value="ECO:0007669"/>
    <property type="project" value="InterPro"/>
</dbReference>
<protein>
    <submittedName>
        <fullName evidence="1">Uncharacterized protein</fullName>
    </submittedName>
</protein>
<evidence type="ECO:0000313" key="1">
    <source>
        <dbReference type="EMBL" id="XBV22993.1"/>
    </source>
</evidence>
<reference evidence="1" key="1">
    <citation type="submission" date="2024-06" db="EMBL/GenBank/DDBJ databases">
        <title>Kribbella sp. strain HUAS MG21 genome sequences.</title>
        <authorList>
            <person name="Mo P."/>
        </authorList>
    </citation>
    <scope>NUCLEOTIDE SEQUENCE</scope>
    <source>
        <strain evidence="1">HUAS MG21</strain>
    </source>
</reference>
<dbReference type="RefSeq" id="WP_350275832.1">
    <property type="nucleotide sequence ID" value="NZ_CP158165.1"/>
</dbReference>
<dbReference type="Gene3D" id="3.40.109.10">
    <property type="entry name" value="NADH Oxidase"/>
    <property type="match status" value="1"/>
</dbReference>
<sequence length="207" mass="22425">MLTDQLPSTALGVLLDAANDAPVLHVPRAWRIDVGGHLLDIRLDGSTPSDPVARIQRIATGAAVFNLRCAAASLGYDSWVSLYPYPDEPALAARILVEPTDLPDPELRQLYTALQSRRPAREATLPDQQARRMLERAAAIEDAQLTWLPIGSLATVVTHGGEPGDQVRAGIALERVLLTATSRDVRAECLNYTLIRFGEPTTNGRSS</sequence>
<dbReference type="AlphaFoldDB" id="A0AAU7T8M0"/>
<proteinExistence type="predicted"/>
<organism evidence="1">
    <name type="scientific">Kribbella sp. HUAS MG21</name>
    <dbReference type="NCBI Taxonomy" id="3160966"/>
    <lineage>
        <taxon>Bacteria</taxon>
        <taxon>Bacillati</taxon>
        <taxon>Actinomycetota</taxon>
        <taxon>Actinomycetes</taxon>
        <taxon>Propionibacteriales</taxon>
        <taxon>Kribbellaceae</taxon>
        <taxon>Kribbella</taxon>
    </lineage>
</organism>
<gene>
    <name evidence="1" type="ORF">ABN611_31045</name>
</gene>